<dbReference type="AlphaFoldDB" id="A0A6J6M7W8"/>
<protein>
    <submittedName>
        <fullName evidence="3">Unannotated protein</fullName>
    </submittedName>
</protein>
<keyword evidence="1" id="KW-1133">Transmembrane helix</keyword>
<evidence type="ECO:0000259" key="2">
    <source>
        <dbReference type="Pfam" id="PF14257"/>
    </source>
</evidence>
<keyword evidence="1" id="KW-0472">Membrane</keyword>
<feature type="domain" description="DUF4349" evidence="2">
    <location>
        <begin position="74"/>
        <end position="277"/>
    </location>
</feature>
<dbReference type="EMBL" id="CAEZWW010000052">
    <property type="protein sequence ID" value="CAB4670251.1"/>
    <property type="molecule type" value="Genomic_DNA"/>
</dbReference>
<accession>A0A6J6M7W8</accession>
<sequence>MKPKIARPSKALPSGLIAIGLLVTGLLLGACGSGSPTAAEVAPGMATGVSTDALPAEAAVSETKINSDPISSPQVIRSAYVDIRVADVADATAQVVAATASRAGTIDSQNINSDGTSSYANIVARVPADTLDAFVADLGDLGTVISVSINAQDVTTQVVDLDARIGVLQTSIDRLKSLQAQATSVTDLVAVEAELANRQGELDSLTAQRSYLGQQVSMSTITVSLSPITELTSSTAPGFLAGLQNGWSAFLALVAFVITSAGFLIPFVIIGAVIVVPVILVVLKRKK</sequence>
<evidence type="ECO:0000313" key="3">
    <source>
        <dbReference type="EMBL" id="CAB4670251.1"/>
    </source>
</evidence>
<dbReference type="Pfam" id="PF14257">
    <property type="entry name" value="DUF4349"/>
    <property type="match status" value="1"/>
</dbReference>
<proteinExistence type="predicted"/>
<feature type="transmembrane region" description="Helical" evidence="1">
    <location>
        <begin position="250"/>
        <end position="283"/>
    </location>
</feature>
<dbReference type="PROSITE" id="PS51257">
    <property type="entry name" value="PROKAR_LIPOPROTEIN"/>
    <property type="match status" value="1"/>
</dbReference>
<keyword evidence="1" id="KW-0812">Transmembrane</keyword>
<name>A0A6J6M7W8_9ZZZZ</name>
<dbReference type="InterPro" id="IPR025645">
    <property type="entry name" value="DUF4349"/>
</dbReference>
<organism evidence="3">
    <name type="scientific">freshwater metagenome</name>
    <dbReference type="NCBI Taxonomy" id="449393"/>
    <lineage>
        <taxon>unclassified sequences</taxon>
        <taxon>metagenomes</taxon>
        <taxon>ecological metagenomes</taxon>
    </lineage>
</organism>
<gene>
    <name evidence="3" type="ORF">UFOPK2310_00574</name>
</gene>
<evidence type="ECO:0000256" key="1">
    <source>
        <dbReference type="SAM" id="Phobius"/>
    </source>
</evidence>
<reference evidence="3" key="1">
    <citation type="submission" date="2020-05" db="EMBL/GenBank/DDBJ databases">
        <authorList>
            <person name="Chiriac C."/>
            <person name="Salcher M."/>
            <person name="Ghai R."/>
            <person name="Kavagutti S V."/>
        </authorList>
    </citation>
    <scope>NUCLEOTIDE SEQUENCE</scope>
</reference>